<organism evidence="1">
    <name type="scientific">freshwater metagenome</name>
    <dbReference type="NCBI Taxonomy" id="449393"/>
    <lineage>
        <taxon>unclassified sequences</taxon>
        <taxon>metagenomes</taxon>
        <taxon>ecological metagenomes</taxon>
    </lineage>
</organism>
<reference evidence="1" key="1">
    <citation type="submission" date="2020-05" db="EMBL/GenBank/DDBJ databases">
        <authorList>
            <person name="Chiriac C."/>
            <person name="Salcher M."/>
            <person name="Ghai R."/>
            <person name="Kavagutti S V."/>
        </authorList>
    </citation>
    <scope>NUCLEOTIDE SEQUENCE</scope>
</reference>
<protein>
    <submittedName>
        <fullName evidence="1">Unannotated protein</fullName>
    </submittedName>
</protein>
<dbReference type="EMBL" id="CAFBQF010000124">
    <property type="protein sequence ID" value="CAB5057021.1"/>
    <property type="molecule type" value="Genomic_DNA"/>
</dbReference>
<proteinExistence type="predicted"/>
<accession>A0A6J7TTS4</accession>
<name>A0A6J7TTS4_9ZZZZ</name>
<sequence>MNSFTRGTPAVRARLPSGTAAARFAFSSAATTLLISPISRLIKNSTPAGACERFGPSNRGSSMLVNITIPTCGARCLTVAARSNPFGPLPRLRSRSTTSGRRSKISLSPSLAFAADPMIISPCAAREVLRSPRVKSSSSTRTTRSCSMNQLWYLSRTSP</sequence>
<evidence type="ECO:0000313" key="1">
    <source>
        <dbReference type="EMBL" id="CAB5057021.1"/>
    </source>
</evidence>
<dbReference type="AlphaFoldDB" id="A0A6J7TTS4"/>
<gene>
    <name evidence="1" type="ORF">UFOPK4295_01561</name>
</gene>